<reference evidence="1" key="2">
    <citation type="submission" date="2022-06" db="UniProtKB">
        <authorList>
            <consortium name="EnsemblMetazoa"/>
        </authorList>
    </citation>
    <scope>IDENTIFICATION</scope>
    <source>
        <strain evidence="1">PS312</strain>
    </source>
</reference>
<keyword evidence="2" id="KW-1185">Reference proteome</keyword>
<sequence>MRRAICGLLVLSVVSAQTWLEWSAWNGDCKAAGAVAQTRFRVCKPPKEGPAAPCFGDSTEVLACKECPAQGTWGEWTVMDGCSDNCGAHGRRFRTRACKKPIGCHNVACPGEARETEEDGAPCDHQSPCLLPKRACHPDYKMAIDAEEGRPKCLPRTPQ</sequence>
<dbReference type="InterPro" id="IPR036383">
    <property type="entry name" value="TSP1_rpt_sf"/>
</dbReference>
<accession>A0A8R1YN61</accession>
<dbReference type="AlphaFoldDB" id="A0A2A6BD71"/>
<dbReference type="Gene3D" id="2.20.100.10">
    <property type="entry name" value="Thrombospondin type-1 (TSP1) repeat"/>
    <property type="match status" value="2"/>
</dbReference>
<gene>
    <name evidence="1" type="primary">WBGene00204694</name>
</gene>
<name>A0A2A6BD71_PRIPA</name>
<protein>
    <submittedName>
        <fullName evidence="1">Uncharacterized protein</fullName>
    </submittedName>
</protein>
<dbReference type="OrthoDB" id="446173at2759"/>
<evidence type="ECO:0000313" key="2">
    <source>
        <dbReference type="Proteomes" id="UP000005239"/>
    </source>
</evidence>
<dbReference type="SUPFAM" id="SSF82895">
    <property type="entry name" value="TSP-1 type 1 repeat"/>
    <property type="match status" value="1"/>
</dbReference>
<proteinExistence type="predicted"/>
<dbReference type="EnsemblMetazoa" id="PPA31830.1">
    <property type="protein sequence ID" value="PPA31830.1"/>
    <property type="gene ID" value="WBGene00204694"/>
</dbReference>
<organism evidence="1 2">
    <name type="scientific">Pristionchus pacificus</name>
    <name type="common">Parasitic nematode worm</name>
    <dbReference type="NCBI Taxonomy" id="54126"/>
    <lineage>
        <taxon>Eukaryota</taxon>
        <taxon>Metazoa</taxon>
        <taxon>Ecdysozoa</taxon>
        <taxon>Nematoda</taxon>
        <taxon>Chromadorea</taxon>
        <taxon>Rhabditida</taxon>
        <taxon>Rhabditina</taxon>
        <taxon>Diplogasteromorpha</taxon>
        <taxon>Diplogasteroidea</taxon>
        <taxon>Neodiplogasteridae</taxon>
        <taxon>Pristionchus</taxon>
    </lineage>
</organism>
<dbReference type="InterPro" id="IPR000884">
    <property type="entry name" value="TSP1_rpt"/>
</dbReference>
<dbReference type="Proteomes" id="UP000005239">
    <property type="component" value="Unassembled WGS sequence"/>
</dbReference>
<dbReference type="PANTHER" id="PTHR31507">
    <property type="entry name" value="PROTEIN CBG15923"/>
    <property type="match status" value="1"/>
</dbReference>
<dbReference type="PROSITE" id="PS50092">
    <property type="entry name" value="TSP1"/>
    <property type="match status" value="1"/>
</dbReference>
<evidence type="ECO:0000313" key="1">
    <source>
        <dbReference type="EnsemblMetazoa" id="PPA31830.1"/>
    </source>
</evidence>
<dbReference type="PANTHER" id="PTHR31507:SF3">
    <property type="entry name" value="TIL DOMAIN-CONTAINING PROTEIN"/>
    <property type="match status" value="1"/>
</dbReference>
<reference evidence="2" key="1">
    <citation type="journal article" date="2008" name="Nat. Genet.">
        <title>The Pristionchus pacificus genome provides a unique perspective on nematode lifestyle and parasitism.</title>
        <authorList>
            <person name="Dieterich C."/>
            <person name="Clifton S.W."/>
            <person name="Schuster L.N."/>
            <person name="Chinwalla A."/>
            <person name="Delehaunty K."/>
            <person name="Dinkelacker I."/>
            <person name="Fulton L."/>
            <person name="Fulton R."/>
            <person name="Godfrey J."/>
            <person name="Minx P."/>
            <person name="Mitreva M."/>
            <person name="Roeseler W."/>
            <person name="Tian H."/>
            <person name="Witte H."/>
            <person name="Yang S.P."/>
            <person name="Wilson R.K."/>
            <person name="Sommer R.J."/>
        </authorList>
    </citation>
    <scope>NUCLEOTIDE SEQUENCE [LARGE SCALE GENOMIC DNA]</scope>
    <source>
        <strain evidence="2">PS312</strain>
    </source>
</reference>
<accession>A0A2A6BD71</accession>